<feature type="non-terminal residue" evidence="2">
    <location>
        <position position="110"/>
    </location>
</feature>
<feature type="compositionally biased region" description="Basic and acidic residues" evidence="1">
    <location>
        <begin position="79"/>
        <end position="90"/>
    </location>
</feature>
<evidence type="ECO:0000313" key="2">
    <source>
        <dbReference type="EMBL" id="MED6115746.1"/>
    </source>
</evidence>
<accession>A0ABU6QW81</accession>
<reference evidence="2 3" key="1">
    <citation type="journal article" date="2023" name="Plants (Basel)">
        <title>Bridging the Gap: Combining Genomics and Transcriptomics Approaches to Understand Stylosanthes scabra, an Orphan Legume from the Brazilian Caatinga.</title>
        <authorList>
            <person name="Ferreira-Neto J.R.C."/>
            <person name="da Silva M.D."/>
            <person name="Binneck E."/>
            <person name="de Melo N.F."/>
            <person name="da Silva R.H."/>
            <person name="de Melo A.L.T.M."/>
            <person name="Pandolfi V."/>
            <person name="Bustamante F.O."/>
            <person name="Brasileiro-Vidal A.C."/>
            <person name="Benko-Iseppon A.M."/>
        </authorList>
    </citation>
    <scope>NUCLEOTIDE SEQUENCE [LARGE SCALE GENOMIC DNA]</scope>
    <source>
        <tissue evidence="2">Leaves</tissue>
    </source>
</reference>
<proteinExistence type="predicted"/>
<protein>
    <submittedName>
        <fullName evidence="2">Uncharacterized protein</fullName>
    </submittedName>
</protein>
<evidence type="ECO:0000313" key="3">
    <source>
        <dbReference type="Proteomes" id="UP001341840"/>
    </source>
</evidence>
<name>A0ABU6QW81_9FABA</name>
<gene>
    <name evidence="2" type="ORF">PIB30_093651</name>
</gene>
<feature type="region of interest" description="Disordered" evidence="1">
    <location>
        <begin position="60"/>
        <end position="110"/>
    </location>
</feature>
<sequence>MGSLTKQDKLPKDQRASCLDQTWSKRGPNVMHSSKSITQALMHVHLSWNVKENKLEVENRRRFEEERKKQRKKKASNRRSLEQNKTEEAWNQRNQAHQAPMEPHESRLDQ</sequence>
<keyword evidence="3" id="KW-1185">Reference proteome</keyword>
<dbReference type="Proteomes" id="UP001341840">
    <property type="component" value="Unassembled WGS sequence"/>
</dbReference>
<dbReference type="EMBL" id="JASCZI010002015">
    <property type="protein sequence ID" value="MED6115746.1"/>
    <property type="molecule type" value="Genomic_DNA"/>
</dbReference>
<comment type="caution">
    <text evidence="2">The sequence shown here is derived from an EMBL/GenBank/DDBJ whole genome shotgun (WGS) entry which is preliminary data.</text>
</comment>
<evidence type="ECO:0000256" key="1">
    <source>
        <dbReference type="SAM" id="MobiDB-lite"/>
    </source>
</evidence>
<feature type="region of interest" description="Disordered" evidence="1">
    <location>
        <begin position="1"/>
        <end position="31"/>
    </location>
</feature>
<organism evidence="2 3">
    <name type="scientific">Stylosanthes scabra</name>
    <dbReference type="NCBI Taxonomy" id="79078"/>
    <lineage>
        <taxon>Eukaryota</taxon>
        <taxon>Viridiplantae</taxon>
        <taxon>Streptophyta</taxon>
        <taxon>Embryophyta</taxon>
        <taxon>Tracheophyta</taxon>
        <taxon>Spermatophyta</taxon>
        <taxon>Magnoliopsida</taxon>
        <taxon>eudicotyledons</taxon>
        <taxon>Gunneridae</taxon>
        <taxon>Pentapetalae</taxon>
        <taxon>rosids</taxon>
        <taxon>fabids</taxon>
        <taxon>Fabales</taxon>
        <taxon>Fabaceae</taxon>
        <taxon>Papilionoideae</taxon>
        <taxon>50 kb inversion clade</taxon>
        <taxon>dalbergioids sensu lato</taxon>
        <taxon>Dalbergieae</taxon>
        <taxon>Pterocarpus clade</taxon>
        <taxon>Stylosanthes</taxon>
    </lineage>
</organism>
<feature type="compositionally biased region" description="Basic and acidic residues" evidence="1">
    <location>
        <begin position="1"/>
        <end position="15"/>
    </location>
</feature>